<evidence type="ECO:0000256" key="7">
    <source>
        <dbReference type="ARBA" id="ARBA00023017"/>
    </source>
</evidence>
<dbReference type="Proteomes" id="UP000799302">
    <property type="component" value="Unassembled WGS sequence"/>
</dbReference>
<accession>A0A6A6TZG3</accession>
<evidence type="ECO:0000256" key="9">
    <source>
        <dbReference type="ARBA" id="ARBA00023212"/>
    </source>
</evidence>
<evidence type="ECO:0000256" key="3">
    <source>
        <dbReference type="ARBA" id="ARBA00022490"/>
    </source>
</evidence>
<keyword evidence="6" id="KW-0067">ATP-binding</keyword>
<dbReference type="InterPro" id="IPR022780">
    <property type="entry name" value="Dynein_light_int_chain"/>
</dbReference>
<name>A0A6A6TZG3_9PEZI</name>
<evidence type="ECO:0000256" key="4">
    <source>
        <dbReference type="ARBA" id="ARBA00022701"/>
    </source>
</evidence>
<evidence type="ECO:0000313" key="11">
    <source>
        <dbReference type="EMBL" id="KAF2665479.1"/>
    </source>
</evidence>
<gene>
    <name evidence="11" type="ORF">BT63DRAFT_377307</name>
</gene>
<dbReference type="GO" id="GO:0045504">
    <property type="term" value="F:dynein heavy chain binding"/>
    <property type="evidence" value="ECO:0007669"/>
    <property type="project" value="TreeGrafter"/>
</dbReference>
<keyword evidence="2" id="KW-0813">Transport</keyword>
<keyword evidence="7" id="KW-0243">Dynein</keyword>
<keyword evidence="12" id="KW-1185">Reference proteome</keyword>
<comment type="subcellular location">
    <subcellularLocation>
        <location evidence="1">Cytoplasm</location>
        <location evidence="1">Cytoskeleton</location>
    </subcellularLocation>
</comment>
<reference evidence="11" key="1">
    <citation type="journal article" date="2020" name="Stud. Mycol.">
        <title>101 Dothideomycetes genomes: a test case for predicting lifestyles and emergence of pathogens.</title>
        <authorList>
            <person name="Haridas S."/>
            <person name="Albert R."/>
            <person name="Binder M."/>
            <person name="Bloem J."/>
            <person name="Labutti K."/>
            <person name="Salamov A."/>
            <person name="Andreopoulos B."/>
            <person name="Baker S."/>
            <person name="Barry K."/>
            <person name="Bills G."/>
            <person name="Bluhm B."/>
            <person name="Cannon C."/>
            <person name="Castanera R."/>
            <person name="Culley D."/>
            <person name="Daum C."/>
            <person name="Ezra D."/>
            <person name="Gonzalez J."/>
            <person name="Henrissat B."/>
            <person name="Kuo A."/>
            <person name="Liang C."/>
            <person name="Lipzen A."/>
            <person name="Lutzoni F."/>
            <person name="Magnuson J."/>
            <person name="Mondo S."/>
            <person name="Nolan M."/>
            <person name="Ohm R."/>
            <person name="Pangilinan J."/>
            <person name="Park H.-J."/>
            <person name="Ramirez L."/>
            <person name="Alfaro M."/>
            <person name="Sun H."/>
            <person name="Tritt A."/>
            <person name="Yoshinaga Y."/>
            <person name="Zwiers L.-H."/>
            <person name="Turgeon B."/>
            <person name="Goodwin S."/>
            <person name="Spatafora J."/>
            <person name="Crous P."/>
            <person name="Grigoriev I."/>
        </authorList>
    </citation>
    <scope>NUCLEOTIDE SEQUENCE</scope>
    <source>
        <strain evidence="11">CBS 115976</strain>
    </source>
</reference>
<keyword evidence="8" id="KW-0505">Motor protein</keyword>
<dbReference type="GO" id="GO:0000226">
    <property type="term" value="P:microtubule cytoskeleton organization"/>
    <property type="evidence" value="ECO:0007669"/>
    <property type="project" value="TreeGrafter"/>
</dbReference>
<dbReference type="GO" id="GO:0005868">
    <property type="term" value="C:cytoplasmic dynein complex"/>
    <property type="evidence" value="ECO:0007669"/>
    <property type="project" value="InterPro"/>
</dbReference>
<proteinExistence type="predicted"/>
<feature type="region of interest" description="Disordered" evidence="10">
    <location>
        <begin position="454"/>
        <end position="510"/>
    </location>
</feature>
<dbReference type="EMBL" id="MU004240">
    <property type="protein sequence ID" value="KAF2665479.1"/>
    <property type="molecule type" value="Genomic_DNA"/>
</dbReference>
<dbReference type="PANTHER" id="PTHR12688">
    <property type="entry name" value="DYNEIN LIGHT INTERMEDIATE CHAIN"/>
    <property type="match status" value="1"/>
</dbReference>
<evidence type="ECO:0000256" key="5">
    <source>
        <dbReference type="ARBA" id="ARBA00022741"/>
    </source>
</evidence>
<evidence type="ECO:0000256" key="2">
    <source>
        <dbReference type="ARBA" id="ARBA00022448"/>
    </source>
</evidence>
<evidence type="ECO:0000256" key="1">
    <source>
        <dbReference type="ARBA" id="ARBA00004245"/>
    </source>
</evidence>
<dbReference type="GO" id="GO:0005874">
    <property type="term" value="C:microtubule"/>
    <property type="evidence" value="ECO:0007669"/>
    <property type="project" value="UniProtKB-KW"/>
</dbReference>
<keyword evidence="9" id="KW-0206">Cytoskeleton</keyword>
<evidence type="ECO:0008006" key="13">
    <source>
        <dbReference type="Google" id="ProtNLM"/>
    </source>
</evidence>
<dbReference type="Pfam" id="PF05783">
    <property type="entry name" value="DLIC"/>
    <property type="match status" value="1"/>
</dbReference>
<organism evidence="11 12">
    <name type="scientific">Microthyrium microscopicum</name>
    <dbReference type="NCBI Taxonomy" id="703497"/>
    <lineage>
        <taxon>Eukaryota</taxon>
        <taxon>Fungi</taxon>
        <taxon>Dikarya</taxon>
        <taxon>Ascomycota</taxon>
        <taxon>Pezizomycotina</taxon>
        <taxon>Dothideomycetes</taxon>
        <taxon>Dothideomycetes incertae sedis</taxon>
        <taxon>Microthyriales</taxon>
        <taxon>Microthyriaceae</taxon>
        <taxon>Microthyrium</taxon>
    </lineage>
</organism>
<dbReference type="InterPro" id="IPR008467">
    <property type="entry name" value="Dynein1_light_intermed_chain"/>
</dbReference>
<protein>
    <recommendedName>
        <fullName evidence="13">Dynein light intermediate chain</fullName>
    </recommendedName>
</protein>
<evidence type="ECO:0000256" key="6">
    <source>
        <dbReference type="ARBA" id="ARBA00022840"/>
    </source>
</evidence>
<dbReference type="OrthoDB" id="27603at2759"/>
<dbReference type="GO" id="GO:0005524">
    <property type="term" value="F:ATP binding"/>
    <property type="evidence" value="ECO:0007669"/>
    <property type="project" value="UniProtKB-KW"/>
</dbReference>
<evidence type="ECO:0000256" key="8">
    <source>
        <dbReference type="ARBA" id="ARBA00023175"/>
    </source>
</evidence>
<dbReference type="PANTHER" id="PTHR12688:SF0">
    <property type="entry name" value="DYNEIN LIGHT INTERMEDIATE CHAIN"/>
    <property type="match status" value="1"/>
</dbReference>
<keyword evidence="5" id="KW-0547">Nucleotide-binding</keyword>
<dbReference type="GO" id="GO:0007018">
    <property type="term" value="P:microtubule-based movement"/>
    <property type="evidence" value="ECO:0007669"/>
    <property type="project" value="InterPro"/>
</dbReference>
<evidence type="ECO:0000313" key="12">
    <source>
        <dbReference type="Proteomes" id="UP000799302"/>
    </source>
</evidence>
<keyword evidence="4" id="KW-0493">Microtubule</keyword>
<sequence>MSNAPKKEIWSSLLKSVSSGKKLAEKQLVVLGGSPESQREFVASLETDATPTPASRNQTSQKPPIANDFALGYTYQDVLDTDHEDMLARLSIYTLSKPSPHFIPLLRPLFTPQTIPNMLLVILLDWSDPWTWLRQLRSWIRLLHSLLPSLPKDTVQAFEDNIIEWRDNKRNDSKDTETTADGAASLDADVALPLGPGEWDSPLGVPLCVVCQNSNKIEVLEKEQGWRDTQFDFVQQFLRTILLKHGGSLIYAMPHLPGTTSGSTLQTLIHSSLGIQSMLQKKTPLKHNTTDRDHILVPPNFDSWGKIRILTESFYVEDVSLAWTDDISTGLTENEMDTPPEKTQSATDAVAMYEEVIKNPRRGDLVGVQQSEDETGIDVASKDVQAFLSEQSEKLESLAKEDANLHIRETTKKPSAAAGGQTGGDVQEHIGNVQFNVGGIQMDVEQALKQLNNRNAAKGDSEPPKTPPGEVEDEKARNEQLSSFFASLIKKPGGSATNSPRRGTDGRSPG</sequence>
<keyword evidence="3" id="KW-0963">Cytoplasm</keyword>
<evidence type="ECO:0000256" key="10">
    <source>
        <dbReference type="SAM" id="MobiDB-lite"/>
    </source>
</evidence>
<dbReference type="GO" id="GO:0035974">
    <property type="term" value="C:meiotic spindle pole body"/>
    <property type="evidence" value="ECO:0007669"/>
    <property type="project" value="TreeGrafter"/>
</dbReference>
<dbReference type="AlphaFoldDB" id="A0A6A6TZG3"/>